<dbReference type="STRING" id="145857.GA0070616_4017"/>
<dbReference type="AlphaFoldDB" id="A0A1C6SKV1"/>
<dbReference type="Proteomes" id="UP000199699">
    <property type="component" value="Unassembled WGS sequence"/>
</dbReference>
<gene>
    <name evidence="2" type="ORF">GA0070616_4017</name>
</gene>
<reference evidence="2 3" key="1">
    <citation type="submission" date="2016-06" db="EMBL/GenBank/DDBJ databases">
        <authorList>
            <person name="Kjaerup R.B."/>
            <person name="Dalgaard T.S."/>
            <person name="Juul-Madsen H.R."/>
        </authorList>
    </citation>
    <scope>NUCLEOTIDE SEQUENCE [LARGE SCALE GENOMIC DNA]</scope>
    <source>
        <strain evidence="2 3">DSM 43818</strain>
    </source>
</reference>
<name>A0A1C6SKV1_9ACTN</name>
<sequence>MSVEPAVLTVSAVPAVLTVSAVPAVLTVSAVPVATSRPVGAPEGPVGGRPAHRTGAGGCGRAGAPAGAAGYPSGGRTSRPAAPVPAGTLTNGMFACLTP</sequence>
<organism evidence="2 3">
    <name type="scientific">Micromonospora nigra</name>
    <dbReference type="NCBI Taxonomy" id="145857"/>
    <lineage>
        <taxon>Bacteria</taxon>
        <taxon>Bacillati</taxon>
        <taxon>Actinomycetota</taxon>
        <taxon>Actinomycetes</taxon>
        <taxon>Micromonosporales</taxon>
        <taxon>Micromonosporaceae</taxon>
        <taxon>Micromonospora</taxon>
    </lineage>
</organism>
<evidence type="ECO:0000313" key="3">
    <source>
        <dbReference type="Proteomes" id="UP000199699"/>
    </source>
</evidence>
<proteinExistence type="predicted"/>
<accession>A0A1C6SKV1</accession>
<feature type="region of interest" description="Disordered" evidence="1">
    <location>
        <begin position="35"/>
        <end position="89"/>
    </location>
</feature>
<dbReference type="EMBL" id="FMHT01000003">
    <property type="protein sequence ID" value="SCL30141.1"/>
    <property type="molecule type" value="Genomic_DNA"/>
</dbReference>
<evidence type="ECO:0000256" key="1">
    <source>
        <dbReference type="SAM" id="MobiDB-lite"/>
    </source>
</evidence>
<evidence type="ECO:0000313" key="2">
    <source>
        <dbReference type="EMBL" id="SCL30141.1"/>
    </source>
</evidence>
<feature type="compositionally biased region" description="Low complexity" evidence="1">
    <location>
        <begin position="62"/>
        <end position="75"/>
    </location>
</feature>
<keyword evidence="3" id="KW-1185">Reference proteome</keyword>
<protein>
    <submittedName>
        <fullName evidence="2">Uncharacterized protein</fullName>
    </submittedName>
</protein>